<dbReference type="EMBL" id="LAFY01004457">
    <property type="protein sequence ID" value="KJX92952.1"/>
    <property type="molecule type" value="Genomic_DNA"/>
</dbReference>
<evidence type="ECO:0000313" key="3">
    <source>
        <dbReference type="Proteomes" id="UP000033647"/>
    </source>
</evidence>
<reference evidence="2 3" key="1">
    <citation type="submission" date="2015-03" db="EMBL/GenBank/DDBJ databases">
        <title>RNA-seq based gene annotation and comparative genomics of four Zymoseptoria species reveal species-specific pathogenicity related genes and transposable element activity.</title>
        <authorList>
            <person name="Grandaubert J."/>
            <person name="Bhattacharyya A."/>
            <person name="Stukenbrock E.H."/>
        </authorList>
    </citation>
    <scope>NUCLEOTIDE SEQUENCE [LARGE SCALE GENOMIC DNA]</scope>
    <source>
        <strain evidence="2 3">Zb18110</strain>
    </source>
</reference>
<name>A0A0F4G7I1_9PEZI</name>
<dbReference type="Proteomes" id="UP000033647">
    <property type="component" value="Unassembled WGS sequence"/>
</dbReference>
<accession>A0A0F4G7I1</accession>
<evidence type="ECO:0000256" key="1">
    <source>
        <dbReference type="SAM" id="MobiDB-lite"/>
    </source>
</evidence>
<keyword evidence="3" id="KW-1185">Reference proteome</keyword>
<gene>
    <name evidence="2" type="ORF">TI39_contig4498g00001</name>
</gene>
<protein>
    <recommendedName>
        <fullName evidence="4">SnoaL-like domain-containing protein</fullName>
    </recommendedName>
</protein>
<sequence>MSKSKASPPQGKTSKVDEPGTSPPSPDISTEELTAMLIKIGHAGMKALNNRDWNGRDDDQNFHKLLSPEFRVRFWNNPKGLSMAENAKWMREFVLEKYPEHRVEVIQVTPKVFEKEGTAVMYTECDEHNAPPGVVTRVIYEFKWRKEEDGWRCFHMSSMRAFQ</sequence>
<dbReference type="AlphaFoldDB" id="A0A0F4G7I1"/>
<feature type="region of interest" description="Disordered" evidence="1">
    <location>
        <begin position="1"/>
        <end position="30"/>
    </location>
</feature>
<feature type="compositionally biased region" description="Polar residues" evidence="1">
    <location>
        <begin position="1"/>
        <end position="13"/>
    </location>
</feature>
<organism evidence="2 3">
    <name type="scientific">Zymoseptoria brevis</name>
    <dbReference type="NCBI Taxonomy" id="1047168"/>
    <lineage>
        <taxon>Eukaryota</taxon>
        <taxon>Fungi</taxon>
        <taxon>Dikarya</taxon>
        <taxon>Ascomycota</taxon>
        <taxon>Pezizomycotina</taxon>
        <taxon>Dothideomycetes</taxon>
        <taxon>Dothideomycetidae</taxon>
        <taxon>Mycosphaerellales</taxon>
        <taxon>Mycosphaerellaceae</taxon>
        <taxon>Zymoseptoria</taxon>
    </lineage>
</organism>
<dbReference type="SUPFAM" id="SSF54427">
    <property type="entry name" value="NTF2-like"/>
    <property type="match status" value="1"/>
</dbReference>
<dbReference type="InterPro" id="IPR032710">
    <property type="entry name" value="NTF2-like_dom_sf"/>
</dbReference>
<proteinExistence type="predicted"/>
<comment type="caution">
    <text evidence="2">The sequence shown here is derived from an EMBL/GenBank/DDBJ whole genome shotgun (WGS) entry which is preliminary data.</text>
</comment>
<evidence type="ECO:0008006" key="4">
    <source>
        <dbReference type="Google" id="ProtNLM"/>
    </source>
</evidence>
<evidence type="ECO:0000313" key="2">
    <source>
        <dbReference type="EMBL" id="KJX92952.1"/>
    </source>
</evidence>